<proteinExistence type="predicted"/>
<dbReference type="InterPro" id="IPR011051">
    <property type="entry name" value="RmlC_Cupin_sf"/>
</dbReference>
<evidence type="ECO:0000259" key="1">
    <source>
        <dbReference type="Pfam" id="PF12973"/>
    </source>
</evidence>
<dbReference type="Gene3D" id="2.60.120.10">
    <property type="entry name" value="Jelly Rolls"/>
    <property type="match status" value="1"/>
</dbReference>
<evidence type="ECO:0000313" key="3">
    <source>
        <dbReference type="Proteomes" id="UP000198703"/>
    </source>
</evidence>
<name>A0A1H4B696_9RHOB</name>
<reference evidence="2 3" key="1">
    <citation type="submission" date="2016-10" db="EMBL/GenBank/DDBJ databases">
        <authorList>
            <person name="de Groot N.N."/>
        </authorList>
    </citation>
    <scope>NUCLEOTIDE SEQUENCE [LARGE SCALE GENOMIC DNA]</scope>
    <source>
        <strain evidence="2 3">DSM 15345</strain>
    </source>
</reference>
<dbReference type="RefSeq" id="WP_093252825.1">
    <property type="nucleotide sequence ID" value="NZ_FNQM01000005.1"/>
</dbReference>
<dbReference type="InterPro" id="IPR014710">
    <property type="entry name" value="RmlC-like_jellyroll"/>
</dbReference>
<dbReference type="InterPro" id="IPR025979">
    <property type="entry name" value="ChrR-like_cupin_dom"/>
</dbReference>
<dbReference type="AlphaFoldDB" id="A0A1H4B696"/>
<keyword evidence="3" id="KW-1185">Reference proteome</keyword>
<dbReference type="STRING" id="89524.SAMN05444370_10537"/>
<dbReference type="OrthoDB" id="9801227at2"/>
<dbReference type="SUPFAM" id="SSF51182">
    <property type="entry name" value="RmlC-like cupins"/>
    <property type="match status" value="1"/>
</dbReference>
<accession>A0A1H4B696</accession>
<protein>
    <submittedName>
        <fullName evidence="2">Anti-ECFsigma factor, ChrR</fullName>
    </submittedName>
</protein>
<dbReference type="EMBL" id="FNQM01000005">
    <property type="protein sequence ID" value="SEA43554.1"/>
    <property type="molecule type" value="Genomic_DNA"/>
</dbReference>
<dbReference type="Proteomes" id="UP000198703">
    <property type="component" value="Unassembled WGS sequence"/>
</dbReference>
<sequence length="120" mass="12758">MSRPPPDAAPEPFAVPGLLSGGWRDATFEPFREGVEICHLLRGEPALALLRYAPGAGVPAHAHPGLETILVLEGAQTDERGRREAGALVVNTPGSSHSVWSDEGCVVLIQWTKPVAFLDV</sequence>
<dbReference type="Pfam" id="PF12973">
    <property type="entry name" value="Cupin_7"/>
    <property type="match status" value="1"/>
</dbReference>
<gene>
    <name evidence="2" type="ORF">SAMN05444370_10537</name>
</gene>
<evidence type="ECO:0000313" key="2">
    <source>
        <dbReference type="EMBL" id="SEA43554.1"/>
    </source>
</evidence>
<organism evidence="2 3">
    <name type="scientific">Rubrimonas cliftonensis</name>
    <dbReference type="NCBI Taxonomy" id="89524"/>
    <lineage>
        <taxon>Bacteria</taxon>
        <taxon>Pseudomonadati</taxon>
        <taxon>Pseudomonadota</taxon>
        <taxon>Alphaproteobacteria</taxon>
        <taxon>Rhodobacterales</taxon>
        <taxon>Paracoccaceae</taxon>
        <taxon>Rubrimonas</taxon>
    </lineage>
</organism>
<feature type="domain" description="ChrR-like cupin" evidence="1">
    <location>
        <begin position="25"/>
        <end position="109"/>
    </location>
</feature>